<dbReference type="InterPro" id="IPR036388">
    <property type="entry name" value="WH-like_DNA-bd_sf"/>
</dbReference>
<name>A0A1G7TFT2_9PROT</name>
<dbReference type="Gene3D" id="2.60.120.10">
    <property type="entry name" value="Jelly Rolls"/>
    <property type="match status" value="1"/>
</dbReference>
<keyword evidence="3" id="KW-0804">Transcription</keyword>
<dbReference type="PRINTS" id="PR00034">
    <property type="entry name" value="HTHCRP"/>
</dbReference>
<dbReference type="InterPro" id="IPR014710">
    <property type="entry name" value="RmlC-like_jellyroll"/>
</dbReference>
<dbReference type="GO" id="GO:0005829">
    <property type="term" value="C:cytosol"/>
    <property type="evidence" value="ECO:0007669"/>
    <property type="project" value="TreeGrafter"/>
</dbReference>
<dbReference type="CDD" id="cd00038">
    <property type="entry name" value="CAP_ED"/>
    <property type="match status" value="1"/>
</dbReference>
<evidence type="ECO:0000313" key="8">
    <source>
        <dbReference type="Proteomes" id="UP000199415"/>
    </source>
</evidence>
<dbReference type="PROSITE" id="PS00042">
    <property type="entry name" value="HTH_CRP_1"/>
    <property type="match status" value="1"/>
</dbReference>
<feature type="domain" description="HTH crp-type" evidence="6">
    <location>
        <begin position="166"/>
        <end position="240"/>
    </location>
</feature>
<dbReference type="InterPro" id="IPR050397">
    <property type="entry name" value="Env_Response_Regulators"/>
</dbReference>
<dbReference type="Gene3D" id="1.10.10.10">
    <property type="entry name" value="Winged helix-like DNA-binding domain superfamily/Winged helix DNA-binding domain"/>
    <property type="match status" value="1"/>
</dbReference>
<dbReference type="InterPro" id="IPR018335">
    <property type="entry name" value="Tscrpt_reg_HTH_Crp-type_CS"/>
</dbReference>
<evidence type="ECO:0000256" key="4">
    <source>
        <dbReference type="SAM" id="MobiDB-lite"/>
    </source>
</evidence>
<evidence type="ECO:0000259" key="5">
    <source>
        <dbReference type="PROSITE" id="PS50042"/>
    </source>
</evidence>
<dbReference type="SMART" id="SM00419">
    <property type="entry name" value="HTH_CRP"/>
    <property type="match status" value="1"/>
</dbReference>
<keyword evidence="8" id="KW-1185">Reference proteome</keyword>
<keyword evidence="1" id="KW-0805">Transcription regulation</keyword>
<evidence type="ECO:0000259" key="6">
    <source>
        <dbReference type="PROSITE" id="PS51063"/>
    </source>
</evidence>
<dbReference type="Pfam" id="PF00027">
    <property type="entry name" value="cNMP_binding"/>
    <property type="match status" value="1"/>
</dbReference>
<evidence type="ECO:0000256" key="2">
    <source>
        <dbReference type="ARBA" id="ARBA00023125"/>
    </source>
</evidence>
<dbReference type="InterPro" id="IPR036390">
    <property type="entry name" value="WH_DNA-bd_sf"/>
</dbReference>
<feature type="domain" description="Cyclic nucleotide-binding" evidence="5">
    <location>
        <begin position="35"/>
        <end position="152"/>
    </location>
</feature>
<gene>
    <name evidence="7" type="ORF">SAMN05216241_10938</name>
</gene>
<dbReference type="PANTHER" id="PTHR24567:SF75">
    <property type="entry name" value="FUMARATE AND NITRATE REDUCTION REGULATORY PROTEIN"/>
    <property type="match status" value="1"/>
</dbReference>
<dbReference type="CDD" id="cd00092">
    <property type="entry name" value="HTH_CRP"/>
    <property type="match status" value="1"/>
</dbReference>
<dbReference type="FunFam" id="1.10.10.10:FF:000028">
    <property type="entry name" value="Fumarate/nitrate reduction transcriptional regulator Fnr"/>
    <property type="match status" value="1"/>
</dbReference>
<dbReference type="InterPro" id="IPR018490">
    <property type="entry name" value="cNMP-bd_dom_sf"/>
</dbReference>
<dbReference type="PROSITE" id="PS51063">
    <property type="entry name" value="HTH_CRP_2"/>
    <property type="match status" value="1"/>
</dbReference>
<dbReference type="Proteomes" id="UP000199415">
    <property type="component" value="Unassembled WGS sequence"/>
</dbReference>
<dbReference type="RefSeq" id="WP_218119192.1">
    <property type="nucleotide sequence ID" value="NZ_FNCE01000009.1"/>
</dbReference>
<feature type="region of interest" description="Disordered" evidence="4">
    <location>
        <begin position="1"/>
        <end position="22"/>
    </location>
</feature>
<protein>
    <submittedName>
        <fullName evidence="7">Transcriptional regulator, Crp/Fnr family</fullName>
    </submittedName>
</protein>
<dbReference type="SUPFAM" id="SSF46785">
    <property type="entry name" value="Winged helix' DNA-binding domain"/>
    <property type="match status" value="1"/>
</dbReference>
<dbReference type="PROSITE" id="PS50042">
    <property type="entry name" value="CNMP_BINDING_3"/>
    <property type="match status" value="1"/>
</dbReference>
<accession>A0A1G7TFT2</accession>
<dbReference type="STRING" id="1082479.SAMN05216241_10938"/>
<dbReference type="GO" id="GO:0003700">
    <property type="term" value="F:DNA-binding transcription factor activity"/>
    <property type="evidence" value="ECO:0007669"/>
    <property type="project" value="InterPro"/>
</dbReference>
<dbReference type="InterPro" id="IPR012318">
    <property type="entry name" value="HTH_CRP"/>
</dbReference>
<dbReference type="GO" id="GO:0003677">
    <property type="term" value="F:DNA binding"/>
    <property type="evidence" value="ECO:0007669"/>
    <property type="project" value="UniProtKB-KW"/>
</dbReference>
<dbReference type="SMART" id="SM00100">
    <property type="entry name" value="cNMP"/>
    <property type="match status" value="1"/>
</dbReference>
<dbReference type="PANTHER" id="PTHR24567">
    <property type="entry name" value="CRP FAMILY TRANSCRIPTIONAL REGULATORY PROTEIN"/>
    <property type="match status" value="1"/>
</dbReference>
<evidence type="ECO:0000313" key="7">
    <source>
        <dbReference type="EMBL" id="SDG33420.1"/>
    </source>
</evidence>
<proteinExistence type="predicted"/>
<reference evidence="7 8" key="1">
    <citation type="submission" date="2016-10" db="EMBL/GenBank/DDBJ databases">
        <authorList>
            <person name="de Groot N.N."/>
        </authorList>
    </citation>
    <scope>NUCLEOTIDE SEQUENCE [LARGE SCALE GENOMIC DNA]</scope>
    <source>
        <strain evidence="7 8">DSM 25584</strain>
    </source>
</reference>
<dbReference type="EMBL" id="FNCE01000009">
    <property type="protein sequence ID" value="SDG33420.1"/>
    <property type="molecule type" value="Genomic_DNA"/>
</dbReference>
<dbReference type="AlphaFoldDB" id="A0A1G7TFT2"/>
<sequence length="249" mass="27254">MLDVATATAALQERPRDPAPEGAGCHHCSIRHLTICAPLQPEELSSVAAIADRVDLAPDELLFDAGEPARRVFTVSSGMLKTYKLLPDGRRQITGFMIVGDVLGLADEGCYAYSVEGLTQARLCSFERERLERLLEAYPKMERRLLSMASHEIATAHEQMLLLGRKTAKEKIASFLVGFRQRAAARGLSADPVHLPMSRADLGDFLGLTMETVSRTFSRLRKDGIIALHNGGRVEVRDLNALANMAEGV</sequence>
<evidence type="ECO:0000256" key="1">
    <source>
        <dbReference type="ARBA" id="ARBA00023015"/>
    </source>
</evidence>
<keyword evidence="2" id="KW-0238">DNA-binding</keyword>
<dbReference type="InterPro" id="IPR000595">
    <property type="entry name" value="cNMP-bd_dom"/>
</dbReference>
<organism evidence="7 8">
    <name type="scientific">Limimonas halophila</name>
    <dbReference type="NCBI Taxonomy" id="1082479"/>
    <lineage>
        <taxon>Bacteria</taxon>
        <taxon>Pseudomonadati</taxon>
        <taxon>Pseudomonadota</taxon>
        <taxon>Alphaproteobacteria</taxon>
        <taxon>Rhodospirillales</taxon>
        <taxon>Rhodovibrionaceae</taxon>
        <taxon>Limimonas</taxon>
    </lineage>
</organism>
<evidence type="ECO:0000256" key="3">
    <source>
        <dbReference type="ARBA" id="ARBA00023163"/>
    </source>
</evidence>
<dbReference type="SUPFAM" id="SSF51206">
    <property type="entry name" value="cAMP-binding domain-like"/>
    <property type="match status" value="1"/>
</dbReference>
<dbReference type="Pfam" id="PF13545">
    <property type="entry name" value="HTH_Crp_2"/>
    <property type="match status" value="1"/>
</dbReference>